<dbReference type="PANTHER" id="PTHR47852">
    <property type="entry name" value="OS06G0298400 PROTEIN"/>
    <property type="match status" value="1"/>
</dbReference>
<accession>A0A484KSM7</accession>
<feature type="transmembrane region" description="Helical" evidence="2">
    <location>
        <begin position="871"/>
        <end position="889"/>
    </location>
</feature>
<gene>
    <name evidence="4" type="ORF">CCAM_LOCUS7945</name>
</gene>
<dbReference type="EMBL" id="OOIL02000526">
    <property type="protein sequence ID" value="VFQ66169.1"/>
    <property type="molecule type" value="Genomic_DNA"/>
</dbReference>
<dbReference type="AlphaFoldDB" id="A0A484KSM7"/>
<protein>
    <recommendedName>
        <fullName evidence="3">WW domain-containing protein</fullName>
    </recommendedName>
</protein>
<dbReference type="PROSITE" id="PS01159">
    <property type="entry name" value="WW_DOMAIN_1"/>
    <property type="match status" value="1"/>
</dbReference>
<keyword evidence="2" id="KW-0472">Membrane</keyword>
<feature type="compositionally biased region" description="Pro residues" evidence="1">
    <location>
        <begin position="486"/>
        <end position="513"/>
    </location>
</feature>
<dbReference type="Proteomes" id="UP000595140">
    <property type="component" value="Unassembled WGS sequence"/>
</dbReference>
<feature type="region of interest" description="Disordered" evidence="1">
    <location>
        <begin position="468"/>
        <end position="533"/>
    </location>
</feature>
<feature type="compositionally biased region" description="Basic and acidic residues" evidence="1">
    <location>
        <begin position="799"/>
        <end position="813"/>
    </location>
</feature>
<dbReference type="PANTHER" id="PTHR47852:SF2">
    <property type="entry name" value="WW DOMAIN-CONTAINING PROTEIN"/>
    <property type="match status" value="1"/>
</dbReference>
<evidence type="ECO:0000313" key="5">
    <source>
        <dbReference type="Proteomes" id="UP000595140"/>
    </source>
</evidence>
<evidence type="ECO:0000313" key="4">
    <source>
        <dbReference type="EMBL" id="VFQ66169.1"/>
    </source>
</evidence>
<dbReference type="InterPro" id="IPR036020">
    <property type="entry name" value="WW_dom_sf"/>
</dbReference>
<dbReference type="Pfam" id="PF00397">
    <property type="entry name" value="WW"/>
    <property type="match status" value="1"/>
</dbReference>
<feature type="transmembrane region" description="Helical" evidence="2">
    <location>
        <begin position="847"/>
        <end position="864"/>
    </location>
</feature>
<feature type="compositionally biased region" description="Polar residues" evidence="1">
    <location>
        <begin position="520"/>
        <end position="530"/>
    </location>
</feature>
<name>A0A484KSM7_9ASTE</name>
<sequence>MLLEQYSDDELVVHDEQGKVSFREEKKDGKGFISSAPLKDKDEEKDSASEIILQIAEKCGHKESDVVYPFESLKENDETSESTTLDGVISGWKVLLHEESNQYYYWNVSTGETSWEVPSILIPTFDIGNDEKATYAIDVDNANFKTSEYHANGNIQLKDYNPGETCDGSNDMHEYKMVNKEYNFKALHGKGVDGDADLKDMKNMAGQLESNIGISFLASDSIKHAGDSLSNHLSKSGEDAEKLGDVPSAEEIEVQADFSSNLVEQCKSLLHKLKAMQWSQKCVQGHDLISKYMVEVETRLADIMSLACNGFSLLPFWVHSEKQLKLLEAAIDEIPLLSNSLQSCDADDLHTSHHETTDEAKVHANENIAIHHSCREVYAADYAGSLESRKNAYAEALNGVATNNSGRNALEEGEVVEHAAHEELSPETVHLGEEDMELDMEVEDVPLDSSIVDASFGHNRIDHGRDMVQALPSNEGPSFLDHASSVPPPPPDEDWVPPPPPPDDEPFPPPPPDEPPEAAYSQSSDLQSVQPFPCTESYPVSGYGFYGQMDNIPSTSNLYSHAEGQVAVSHQHLYYEAVSNAYRSDPMEANTVDPHAYYGFQGGSEQHVAVAVTADSSVHPSASINEALSDPTASFSTNIQVSSVFSIQNKCDGVVDVTPLGISLNFPAAQATFEKSNTVIASENRLASSTCSITAPATSVASASNVPPKVSRNKKRTVSIGSTLRLNKKVSNLVDKWKAAKEELDEVEEEPASAYEILEKKRNREIEEWRAKLIASGEAKDNANFQPLGGDWRERVKQKRAEKLKEAEPRDTATDGAGESHQLDLNALSIGLPSGWQVSFCLLALRHHLSGFIIYFTVLLLWISRTSEVRVDFGALVVAFLLVCVLSVLKV</sequence>
<keyword evidence="5" id="KW-1185">Reference proteome</keyword>
<feature type="domain" description="WW" evidence="3">
    <location>
        <begin position="86"/>
        <end position="120"/>
    </location>
</feature>
<dbReference type="SUPFAM" id="SSF51045">
    <property type="entry name" value="WW domain"/>
    <property type="match status" value="1"/>
</dbReference>
<evidence type="ECO:0000259" key="3">
    <source>
        <dbReference type="PROSITE" id="PS50020"/>
    </source>
</evidence>
<evidence type="ECO:0000256" key="2">
    <source>
        <dbReference type="SAM" id="Phobius"/>
    </source>
</evidence>
<evidence type="ECO:0000256" key="1">
    <source>
        <dbReference type="SAM" id="MobiDB-lite"/>
    </source>
</evidence>
<dbReference type="CDD" id="cd00201">
    <property type="entry name" value="WW"/>
    <property type="match status" value="1"/>
</dbReference>
<dbReference type="OrthoDB" id="2367685at2759"/>
<reference evidence="4 5" key="1">
    <citation type="submission" date="2018-04" db="EMBL/GenBank/DDBJ databases">
        <authorList>
            <person name="Vogel A."/>
        </authorList>
    </citation>
    <scope>NUCLEOTIDE SEQUENCE [LARGE SCALE GENOMIC DNA]</scope>
</reference>
<proteinExistence type="predicted"/>
<dbReference type="Gene3D" id="2.20.70.10">
    <property type="match status" value="1"/>
</dbReference>
<keyword evidence="2" id="KW-1133">Transmembrane helix</keyword>
<organism evidence="4 5">
    <name type="scientific">Cuscuta campestris</name>
    <dbReference type="NCBI Taxonomy" id="132261"/>
    <lineage>
        <taxon>Eukaryota</taxon>
        <taxon>Viridiplantae</taxon>
        <taxon>Streptophyta</taxon>
        <taxon>Embryophyta</taxon>
        <taxon>Tracheophyta</taxon>
        <taxon>Spermatophyta</taxon>
        <taxon>Magnoliopsida</taxon>
        <taxon>eudicotyledons</taxon>
        <taxon>Gunneridae</taxon>
        <taxon>Pentapetalae</taxon>
        <taxon>asterids</taxon>
        <taxon>lamiids</taxon>
        <taxon>Solanales</taxon>
        <taxon>Convolvulaceae</taxon>
        <taxon>Cuscuteae</taxon>
        <taxon>Cuscuta</taxon>
        <taxon>Cuscuta subgen. Grammica</taxon>
        <taxon>Cuscuta sect. Cleistogrammica</taxon>
    </lineage>
</organism>
<keyword evidence="2" id="KW-0812">Transmembrane</keyword>
<feature type="region of interest" description="Disordered" evidence="1">
    <location>
        <begin position="799"/>
        <end position="818"/>
    </location>
</feature>
<dbReference type="PROSITE" id="PS50020">
    <property type="entry name" value="WW_DOMAIN_2"/>
    <property type="match status" value="1"/>
</dbReference>
<dbReference type="SMART" id="SM00456">
    <property type="entry name" value="WW"/>
    <property type="match status" value="1"/>
</dbReference>
<dbReference type="InterPro" id="IPR001202">
    <property type="entry name" value="WW_dom"/>
</dbReference>